<keyword evidence="4" id="KW-0472">Membrane</keyword>
<feature type="domain" description="Ig-like" evidence="5">
    <location>
        <begin position="292"/>
        <end position="379"/>
    </location>
</feature>
<protein>
    <submittedName>
        <fullName evidence="8">Uncharacterized protein</fullName>
    </submittedName>
</protein>
<dbReference type="SMART" id="SM00409">
    <property type="entry name" value="IG"/>
    <property type="match status" value="6"/>
</dbReference>
<organism evidence="7 8">
    <name type="scientific">Trichobilharzia regenti</name>
    <name type="common">Nasal bird schistosome</name>
    <dbReference type="NCBI Taxonomy" id="157069"/>
    <lineage>
        <taxon>Eukaryota</taxon>
        <taxon>Metazoa</taxon>
        <taxon>Spiralia</taxon>
        <taxon>Lophotrochozoa</taxon>
        <taxon>Platyhelminthes</taxon>
        <taxon>Trematoda</taxon>
        <taxon>Digenea</taxon>
        <taxon>Strigeidida</taxon>
        <taxon>Schistosomatoidea</taxon>
        <taxon>Schistosomatidae</taxon>
        <taxon>Trichobilharzia</taxon>
    </lineage>
</organism>
<proteinExistence type="predicted"/>
<dbReference type="PROSITE" id="PS50835">
    <property type="entry name" value="IG_LIKE"/>
    <property type="match status" value="6"/>
</dbReference>
<accession>A0AA85IZM6</accession>
<dbReference type="InterPro" id="IPR003961">
    <property type="entry name" value="FN3_dom"/>
</dbReference>
<evidence type="ECO:0000256" key="1">
    <source>
        <dbReference type="ARBA" id="ARBA00022737"/>
    </source>
</evidence>
<feature type="domain" description="Ig-like" evidence="5">
    <location>
        <begin position="404"/>
        <end position="482"/>
    </location>
</feature>
<keyword evidence="4" id="KW-0812">Transmembrane</keyword>
<dbReference type="Proteomes" id="UP000050795">
    <property type="component" value="Unassembled WGS sequence"/>
</dbReference>
<feature type="domain" description="Ig-like" evidence="5">
    <location>
        <begin position="165"/>
        <end position="263"/>
    </location>
</feature>
<dbReference type="InterPro" id="IPR036179">
    <property type="entry name" value="Ig-like_dom_sf"/>
</dbReference>
<dbReference type="GO" id="GO:0030424">
    <property type="term" value="C:axon"/>
    <property type="evidence" value="ECO:0007669"/>
    <property type="project" value="TreeGrafter"/>
</dbReference>
<evidence type="ECO:0000256" key="3">
    <source>
        <dbReference type="ARBA" id="ARBA00023319"/>
    </source>
</evidence>
<name>A0AA85IZM6_TRIRE</name>
<dbReference type="Pfam" id="PF07679">
    <property type="entry name" value="I-set"/>
    <property type="match status" value="2"/>
</dbReference>
<feature type="transmembrane region" description="Helical" evidence="4">
    <location>
        <begin position="1488"/>
        <end position="1514"/>
    </location>
</feature>
<dbReference type="InterPro" id="IPR007110">
    <property type="entry name" value="Ig-like_dom"/>
</dbReference>
<feature type="domain" description="Fibronectin type-III" evidence="6">
    <location>
        <begin position="1208"/>
        <end position="1317"/>
    </location>
</feature>
<dbReference type="FunFam" id="2.60.40.10:FF:000107">
    <property type="entry name" value="Myosin, light chain kinase a"/>
    <property type="match status" value="1"/>
</dbReference>
<dbReference type="Pfam" id="PF13927">
    <property type="entry name" value="Ig_3"/>
    <property type="match status" value="2"/>
</dbReference>
<evidence type="ECO:0000256" key="4">
    <source>
        <dbReference type="SAM" id="Phobius"/>
    </source>
</evidence>
<evidence type="ECO:0000313" key="7">
    <source>
        <dbReference type="Proteomes" id="UP000050795"/>
    </source>
</evidence>
<dbReference type="InterPro" id="IPR013783">
    <property type="entry name" value="Ig-like_fold"/>
</dbReference>
<feature type="domain" description="Ig-like" evidence="5">
    <location>
        <begin position="44"/>
        <end position="163"/>
    </location>
</feature>
<dbReference type="InterPro" id="IPR003598">
    <property type="entry name" value="Ig_sub2"/>
</dbReference>
<feature type="domain" description="Ig-like" evidence="5">
    <location>
        <begin position="500"/>
        <end position="591"/>
    </location>
</feature>
<dbReference type="GO" id="GO:0098609">
    <property type="term" value="P:cell-cell adhesion"/>
    <property type="evidence" value="ECO:0007669"/>
    <property type="project" value="TreeGrafter"/>
</dbReference>
<dbReference type="PANTHER" id="PTHR44170:SF6">
    <property type="entry name" value="CONTACTIN"/>
    <property type="match status" value="1"/>
</dbReference>
<dbReference type="SUPFAM" id="SSF49265">
    <property type="entry name" value="Fibronectin type III"/>
    <property type="match status" value="4"/>
</dbReference>
<sequence length="1719" mass="195672">MKNLISVKLYYDLSIKDIWLFFLWINSCLLAGVHCEIIEVVHPPTFIKTPRPEVYINPEEPLIIPCYAKAKPEPRYYWTLNGERVNWIKPYTSVLSRNLPHSSETTSLPYEVTDPISHFNYSNIPYLPDESGLWYFGVQRLSNDLKPGVYQCVAVNSYGRALSIPMKLEMARLGMFDSLQSKTVHIEPNQTTVLNCSTSKSIPNAKVQWMMKDEDGLQNFVHEDRNHVIDDNGNLYLINLNWINSRTLTYTCVINNPILRTMKTGPQIKLHYSNVFSASKDSLKFKLEVDRPKILFHSTKSQVVLVNESLSIKCIAHGNSLPEIIWEFMQKVNSNMNYQLYRNVKLLPEEYGVRIKNHGTELYISNVKIINRGSYRCRAVSLDSVIPSVDNPQVVFSVDVESKPHFADQPENSVVPENGSIVLRCSVDEEITKPPASITWLVNGEPVERYLDGLRKLSRNNVLFLYNLTVHDSAVFQCVLKNVHGWNIVNAYILVWNQPPAFINVIEGTQYISEGQQVTLFCETFGAPEAKVTWFLNGEDLRSIYSLESDYKLEKGNLVIFRSKLSHSGKYVCKASNIFGTSKSSGKLLVRRQTRIISGPLVEQSFSEKVNQRIKMKYLTEGSTVSLACQAETDPMHELQLKLIWKKDNITLEDAYRLDERFNLSSNGKNVKIVKLKPNDSGVYMCIANTPLDSANSSIHLVIQGRPDPPKYLKLHCDYQSKLAPYIMLTWQIGETNNADIKNVLVTYITGYYRPLEGYSPPEVNPIQPVNTENHQIKEKFKRYTQNDNISNAHYLPWLNESSLETAQMIVKEAILKDQWSSADLVPESEIIEHIKTNNKSLSNIDDGDNNNNDNNIINLSTLPSGIGRAFIHLNADVIYHFRVQLINHIGKSLPSEIIPSISASVDELCILPPTPTSLNPDYLLVYGNEPNNLIIQWKPLDPVVHNGPGLIYRLTVKCLDCVIGPPKDIHNVTIVKNWSKGKLELTDLITSQVSFTSKKIKKTRWIIETFRTYQVTLQAENYLGSQSLTPLVFTGRSGEDVPQLSPSQLKVLNISSDNIFLSWKLVKEADFPTKVNGAFQGFRVEWCDADLSSDSCEFHKNSQDYILEEPPTWSFPNLRRKSTNSEHILLDKMDNMNSVDLSTGFASTPDQIQNDENSSIRLEDNMYKAYLNELPGKSKIKIWVRLLNIQYAGPVSDAVIVETKEGVPGRVSEFDVTFIGVNHVEVSWIKPMILNGILISYDLEIYLNNFTENKQTLTKGSQIISSVTIEDPEQCATRISGLKMSTNYTLYIWAKTSAGRGEPNFVNFRTATLSQDFGFIPFKINPIEGQMNAVNLTLITRLPSVLPASLTSTLSYDLDDSEFTTNDNTDSTTTLFKNKPNIDQFNSEINHSVKMSSRRKYQTMFYVQFRQLGSNIWEETQREIHNSWIVLNNLQKDCQYEVRIVRVSESGRSTVSGSKIVHIPFADNLSMNNNWRILLSSKHNRKLLYISLLCGLFLIFSLIGGLLLFVYWFKYKPSSHVIRDIHRPQNTVKRTQLQQQRHHHYHQYEHHVEQYRDLQPQWMLNEGISMQNNDYLTNHMMNTSQINSCNTTTGKYPLGLCVCESNGVCNSSSIGSSIITPLPSNSNNNINDINQSIPLISSTYITDCDPLVNNCITFLKLPHCQSNSSRPPEESLINPDNHNYKYTHNQNLITCNNSNGNNTPTAQQTYAGRLLNRL</sequence>
<dbReference type="SMART" id="SM00060">
    <property type="entry name" value="FN3"/>
    <property type="match status" value="4"/>
</dbReference>
<evidence type="ECO:0000256" key="2">
    <source>
        <dbReference type="ARBA" id="ARBA00023157"/>
    </source>
</evidence>
<dbReference type="SUPFAM" id="SSF48726">
    <property type="entry name" value="Immunoglobulin"/>
    <property type="match status" value="6"/>
</dbReference>
<keyword evidence="1" id="KW-0677">Repeat</keyword>
<dbReference type="CDD" id="cd00063">
    <property type="entry name" value="FN3"/>
    <property type="match status" value="1"/>
</dbReference>
<dbReference type="Gene3D" id="2.60.40.10">
    <property type="entry name" value="Immunoglobulins"/>
    <property type="match status" value="9"/>
</dbReference>
<reference evidence="8" key="2">
    <citation type="submission" date="2023-11" db="UniProtKB">
        <authorList>
            <consortium name="WormBaseParasite"/>
        </authorList>
    </citation>
    <scope>IDENTIFICATION</scope>
</reference>
<evidence type="ECO:0000313" key="8">
    <source>
        <dbReference type="WBParaSite" id="TREG1_122720.1"/>
    </source>
</evidence>
<dbReference type="InterPro" id="IPR003599">
    <property type="entry name" value="Ig_sub"/>
</dbReference>
<dbReference type="PANTHER" id="PTHR44170">
    <property type="entry name" value="PROTEIN SIDEKICK"/>
    <property type="match status" value="1"/>
</dbReference>
<dbReference type="GO" id="GO:0005886">
    <property type="term" value="C:plasma membrane"/>
    <property type="evidence" value="ECO:0007669"/>
    <property type="project" value="TreeGrafter"/>
</dbReference>
<dbReference type="PROSITE" id="PS50853">
    <property type="entry name" value="FN3"/>
    <property type="match status" value="1"/>
</dbReference>
<evidence type="ECO:0000259" key="6">
    <source>
        <dbReference type="PROSITE" id="PS50853"/>
    </source>
</evidence>
<dbReference type="Pfam" id="PF00041">
    <property type="entry name" value="fn3"/>
    <property type="match status" value="1"/>
</dbReference>
<dbReference type="CDD" id="cd00096">
    <property type="entry name" value="Ig"/>
    <property type="match status" value="2"/>
</dbReference>
<keyword evidence="2" id="KW-1015">Disulfide bond</keyword>
<dbReference type="GO" id="GO:0007411">
    <property type="term" value="P:axon guidance"/>
    <property type="evidence" value="ECO:0007669"/>
    <property type="project" value="TreeGrafter"/>
</dbReference>
<feature type="domain" description="Ig-like" evidence="5">
    <location>
        <begin position="600"/>
        <end position="704"/>
    </location>
</feature>
<dbReference type="InterPro" id="IPR013098">
    <property type="entry name" value="Ig_I-set"/>
</dbReference>
<keyword evidence="7" id="KW-1185">Reference proteome</keyword>
<dbReference type="SMART" id="SM00408">
    <property type="entry name" value="IGc2"/>
    <property type="match status" value="5"/>
</dbReference>
<keyword evidence="4" id="KW-1133">Transmembrane helix</keyword>
<reference evidence="7" key="1">
    <citation type="submission" date="2022-06" db="EMBL/GenBank/DDBJ databases">
        <authorList>
            <person name="Berger JAMES D."/>
            <person name="Berger JAMES D."/>
        </authorList>
    </citation>
    <scope>NUCLEOTIDE SEQUENCE [LARGE SCALE GENOMIC DNA]</scope>
</reference>
<keyword evidence="3" id="KW-0393">Immunoglobulin domain</keyword>
<evidence type="ECO:0000259" key="5">
    <source>
        <dbReference type="PROSITE" id="PS50835"/>
    </source>
</evidence>
<dbReference type="WBParaSite" id="TREG1_122720.1">
    <property type="protein sequence ID" value="TREG1_122720.1"/>
    <property type="gene ID" value="TREG1_122720"/>
</dbReference>
<dbReference type="InterPro" id="IPR036116">
    <property type="entry name" value="FN3_sf"/>
</dbReference>